<dbReference type="Proteomes" id="UP000198556">
    <property type="component" value="Unassembled WGS sequence"/>
</dbReference>
<dbReference type="AlphaFoldDB" id="A0A1H9GSC1"/>
<keyword evidence="3" id="KW-1185">Reference proteome</keyword>
<proteinExistence type="predicted"/>
<organism evidence="2 3">
    <name type="scientific">Granulicatella balaenopterae</name>
    <dbReference type="NCBI Taxonomy" id="137733"/>
    <lineage>
        <taxon>Bacteria</taxon>
        <taxon>Bacillati</taxon>
        <taxon>Bacillota</taxon>
        <taxon>Bacilli</taxon>
        <taxon>Lactobacillales</taxon>
        <taxon>Carnobacteriaceae</taxon>
        <taxon>Granulicatella</taxon>
    </lineage>
</organism>
<accession>A0A1H9GSC1</accession>
<keyword evidence="2" id="KW-0489">Methyltransferase</keyword>
<sequence length="225" mass="25934">MSEKFTDEALKELAAQLRCPNGEKGRAMATRMYQTNTDMLRQSLPFLELKAEHRILEIGHASCKHLDVFFDVEPDISYFGLEKSKDMYQEAQKNQAAYIASGKVQFFLSESESLPFAGEMFERVITVNTLYFLADPLQFFKEIYQVLTVDGLFVLTFQAKDFIETLPFIQYGFSLYDVIEVRQLLEEANFKIIAEEHFSEETISKVGELVERKYIVIKAQKASAK</sequence>
<reference evidence="2 3" key="1">
    <citation type="submission" date="2016-10" db="EMBL/GenBank/DDBJ databases">
        <authorList>
            <person name="de Groot N.N."/>
        </authorList>
    </citation>
    <scope>NUCLEOTIDE SEQUENCE [LARGE SCALE GENOMIC DNA]</scope>
    <source>
        <strain evidence="2 3">DSM 15827</strain>
    </source>
</reference>
<dbReference type="Gene3D" id="3.40.50.150">
    <property type="entry name" value="Vaccinia Virus protein VP39"/>
    <property type="match status" value="1"/>
</dbReference>
<dbReference type="GO" id="GO:0008757">
    <property type="term" value="F:S-adenosylmethionine-dependent methyltransferase activity"/>
    <property type="evidence" value="ECO:0007669"/>
    <property type="project" value="InterPro"/>
</dbReference>
<protein>
    <submittedName>
        <fullName evidence="2">Methyltransferase domain-containing protein</fullName>
    </submittedName>
</protein>
<evidence type="ECO:0000259" key="1">
    <source>
        <dbReference type="Pfam" id="PF08241"/>
    </source>
</evidence>
<dbReference type="CDD" id="cd02440">
    <property type="entry name" value="AdoMet_MTases"/>
    <property type="match status" value="1"/>
</dbReference>
<gene>
    <name evidence="2" type="ORF">SAMN05421767_10133</name>
</gene>
<dbReference type="SUPFAM" id="SSF53335">
    <property type="entry name" value="S-adenosyl-L-methionine-dependent methyltransferases"/>
    <property type="match status" value="1"/>
</dbReference>
<dbReference type="Pfam" id="PF08241">
    <property type="entry name" value="Methyltransf_11"/>
    <property type="match status" value="1"/>
</dbReference>
<dbReference type="STRING" id="137733.SAMN05421767_10133"/>
<dbReference type="RefSeq" id="WP_089745418.1">
    <property type="nucleotide sequence ID" value="NZ_FOGF01000001.1"/>
</dbReference>
<dbReference type="GO" id="GO:0032259">
    <property type="term" value="P:methylation"/>
    <property type="evidence" value="ECO:0007669"/>
    <property type="project" value="UniProtKB-KW"/>
</dbReference>
<evidence type="ECO:0000313" key="3">
    <source>
        <dbReference type="Proteomes" id="UP000198556"/>
    </source>
</evidence>
<dbReference type="InterPro" id="IPR013216">
    <property type="entry name" value="Methyltransf_11"/>
</dbReference>
<feature type="domain" description="Methyltransferase type 11" evidence="1">
    <location>
        <begin position="57"/>
        <end position="155"/>
    </location>
</feature>
<dbReference type="InterPro" id="IPR029063">
    <property type="entry name" value="SAM-dependent_MTases_sf"/>
</dbReference>
<keyword evidence="2" id="KW-0808">Transferase</keyword>
<dbReference type="OrthoDB" id="43862at2"/>
<evidence type="ECO:0000313" key="2">
    <source>
        <dbReference type="EMBL" id="SEQ53026.1"/>
    </source>
</evidence>
<dbReference type="EMBL" id="FOGF01000001">
    <property type="protein sequence ID" value="SEQ53026.1"/>
    <property type="molecule type" value="Genomic_DNA"/>
</dbReference>
<name>A0A1H9GSC1_9LACT</name>